<proteinExistence type="predicted"/>
<dbReference type="Proteomes" id="UP001501072">
    <property type="component" value="Unassembled WGS sequence"/>
</dbReference>
<protein>
    <recommendedName>
        <fullName evidence="3">Cyclase</fullName>
    </recommendedName>
</protein>
<gene>
    <name evidence="1" type="ORF">GCM10009564_17290</name>
</gene>
<comment type="caution">
    <text evidence="1">The sequence shown here is derived from an EMBL/GenBank/DDBJ whole genome shotgun (WGS) entry which is preliminary data.</text>
</comment>
<reference evidence="2" key="1">
    <citation type="journal article" date="2019" name="Int. J. Syst. Evol. Microbiol.">
        <title>The Global Catalogue of Microorganisms (GCM) 10K type strain sequencing project: providing services to taxonomists for standard genome sequencing and annotation.</title>
        <authorList>
            <consortium name="The Broad Institute Genomics Platform"/>
            <consortium name="The Broad Institute Genome Sequencing Center for Infectious Disease"/>
            <person name="Wu L."/>
            <person name="Ma J."/>
        </authorList>
    </citation>
    <scope>NUCLEOTIDE SEQUENCE [LARGE SCALE GENOMIC DNA]</scope>
    <source>
        <strain evidence="2">JCM 11269</strain>
    </source>
</reference>
<name>A0ABP4DHW7_9ACTN</name>
<accession>A0ABP4DHW7</accession>
<dbReference type="InterPro" id="IPR019587">
    <property type="entry name" value="Polyketide_cyclase/dehydratase"/>
</dbReference>
<organism evidence="1 2">
    <name type="scientific">Streptomyces thermogriseus</name>
    <dbReference type="NCBI Taxonomy" id="75292"/>
    <lineage>
        <taxon>Bacteria</taxon>
        <taxon>Bacillati</taxon>
        <taxon>Actinomycetota</taxon>
        <taxon>Actinomycetes</taxon>
        <taxon>Kitasatosporales</taxon>
        <taxon>Streptomycetaceae</taxon>
        <taxon>Streptomyces</taxon>
    </lineage>
</organism>
<dbReference type="Gene3D" id="3.30.530.20">
    <property type="match status" value="2"/>
</dbReference>
<evidence type="ECO:0008006" key="3">
    <source>
        <dbReference type="Google" id="ProtNLM"/>
    </source>
</evidence>
<dbReference type="EMBL" id="BAAAHU010000013">
    <property type="protein sequence ID" value="GAA1007427.1"/>
    <property type="molecule type" value="Genomic_DNA"/>
</dbReference>
<sequence length="359" mass="39647">MSCRPPHARNIRRTACCAPPRHALQADRAAAGPAREGALAVRGEHARRMAHSVEIDAPAGVVYGLVADAVRWPLFLPTSVHVERLEFDGVQERLRVWTTASGRRTRSWVSLRLQDPQARRITFRRQHSPAPVETMSGTWTVEEQGDGTSLLTLLHDFTVTGDRGEDLDRVARALDADSAAELAGLKRLAERWHRLDDLVLSFEDAVRVKGPPELVYDFLYRVSDWPGLLPHVTRLELTEDTPGIQAVTAGTRAADGTVHTTESVRICFPHAGRIVHKHTVAPALLAAHTGEWSVLPDETGVTVVSQHSVVLREEAVERVLGPGADLAQARRHVRETLGRDSRTTLQLARRHAESAIRVL</sequence>
<keyword evidence="2" id="KW-1185">Reference proteome</keyword>
<dbReference type="Pfam" id="PF10604">
    <property type="entry name" value="Polyketide_cyc2"/>
    <property type="match status" value="2"/>
</dbReference>
<dbReference type="CDD" id="cd08861">
    <property type="entry name" value="OtcD1_ARO-CYC_like"/>
    <property type="match status" value="2"/>
</dbReference>
<dbReference type="InterPro" id="IPR023393">
    <property type="entry name" value="START-like_dom_sf"/>
</dbReference>
<dbReference type="SUPFAM" id="SSF55961">
    <property type="entry name" value="Bet v1-like"/>
    <property type="match status" value="2"/>
</dbReference>
<evidence type="ECO:0000313" key="1">
    <source>
        <dbReference type="EMBL" id="GAA1007427.1"/>
    </source>
</evidence>
<evidence type="ECO:0000313" key="2">
    <source>
        <dbReference type="Proteomes" id="UP001501072"/>
    </source>
</evidence>